<evidence type="ECO:0000313" key="1">
    <source>
        <dbReference type="EMBL" id="MDH6283978.1"/>
    </source>
</evidence>
<organism evidence="1 2">
    <name type="scientific">Prescottella agglutinans</name>
    <dbReference type="NCBI Taxonomy" id="1644129"/>
    <lineage>
        <taxon>Bacteria</taxon>
        <taxon>Bacillati</taxon>
        <taxon>Actinomycetota</taxon>
        <taxon>Actinomycetes</taxon>
        <taxon>Mycobacteriales</taxon>
        <taxon>Nocardiaceae</taxon>
        <taxon>Prescottella</taxon>
    </lineage>
</organism>
<name>A0ABT6MI28_9NOCA</name>
<dbReference type="RefSeq" id="WP_280763230.1">
    <property type="nucleotide sequence ID" value="NZ_JARXVC010000017.1"/>
</dbReference>
<comment type="caution">
    <text evidence="1">The sequence shown here is derived from an EMBL/GenBank/DDBJ whole genome shotgun (WGS) entry which is preliminary data.</text>
</comment>
<sequence>MPTSLTDTELAIVDAVLAIEPALTSLRIGAERDSRGAYVWHDTVVFTAGRFDPPDAIEIDPTLVAHFAADHPADGREHVIEVTAMVRAAVVVRYAQQLTRRSTRAIA</sequence>
<keyword evidence="2" id="KW-1185">Reference proteome</keyword>
<accession>A0ABT6MI28</accession>
<evidence type="ECO:0000313" key="2">
    <source>
        <dbReference type="Proteomes" id="UP001160334"/>
    </source>
</evidence>
<dbReference type="Proteomes" id="UP001160334">
    <property type="component" value="Unassembled WGS sequence"/>
</dbReference>
<gene>
    <name evidence="1" type="ORF">M2280_005229</name>
</gene>
<protein>
    <submittedName>
        <fullName evidence="1">Uncharacterized protein</fullName>
    </submittedName>
</protein>
<dbReference type="EMBL" id="JARXVC010000017">
    <property type="protein sequence ID" value="MDH6283978.1"/>
    <property type="molecule type" value="Genomic_DNA"/>
</dbReference>
<proteinExistence type="predicted"/>
<reference evidence="1 2" key="1">
    <citation type="submission" date="2023-04" db="EMBL/GenBank/DDBJ databases">
        <title>Forest soil microbial communities from Buena Vista Peninsula, Colon Province, Panama.</title>
        <authorList>
            <person name="Bouskill N."/>
        </authorList>
    </citation>
    <scope>NUCLEOTIDE SEQUENCE [LARGE SCALE GENOMIC DNA]</scope>
    <source>
        <strain evidence="1 2">CFH S0262</strain>
    </source>
</reference>